<name>A0ABD2M8N4_9BILA</name>
<keyword evidence="4" id="KW-1185">Reference proteome</keyword>
<reference evidence="3 4" key="1">
    <citation type="submission" date="2024-10" db="EMBL/GenBank/DDBJ databases">
        <authorList>
            <person name="Kim D."/>
        </authorList>
    </citation>
    <scope>NUCLEOTIDE SEQUENCE [LARGE SCALE GENOMIC DNA]</scope>
    <source>
        <strain evidence="3">BH-2024</strain>
    </source>
</reference>
<comment type="caution">
    <text evidence="3">The sequence shown here is derived from an EMBL/GenBank/DDBJ whole genome shotgun (WGS) entry which is preliminary data.</text>
</comment>
<feature type="compositionally biased region" description="Low complexity" evidence="1">
    <location>
        <begin position="53"/>
        <end position="72"/>
    </location>
</feature>
<feature type="signal peptide" evidence="2">
    <location>
        <begin position="1"/>
        <end position="21"/>
    </location>
</feature>
<dbReference type="EMBL" id="JBICBT010000101">
    <property type="protein sequence ID" value="KAL3123417.1"/>
    <property type="molecule type" value="Genomic_DNA"/>
</dbReference>
<evidence type="ECO:0000256" key="1">
    <source>
        <dbReference type="SAM" id="MobiDB-lite"/>
    </source>
</evidence>
<dbReference type="Proteomes" id="UP001620626">
    <property type="component" value="Unassembled WGS sequence"/>
</dbReference>
<proteinExistence type="predicted"/>
<organism evidence="3 4">
    <name type="scientific">Heterodera trifolii</name>
    <dbReference type="NCBI Taxonomy" id="157864"/>
    <lineage>
        <taxon>Eukaryota</taxon>
        <taxon>Metazoa</taxon>
        <taxon>Ecdysozoa</taxon>
        <taxon>Nematoda</taxon>
        <taxon>Chromadorea</taxon>
        <taxon>Rhabditida</taxon>
        <taxon>Tylenchina</taxon>
        <taxon>Tylenchomorpha</taxon>
        <taxon>Tylenchoidea</taxon>
        <taxon>Heteroderidae</taxon>
        <taxon>Heteroderinae</taxon>
        <taxon>Heterodera</taxon>
    </lineage>
</organism>
<accession>A0ABD2M8N4</accession>
<dbReference type="AlphaFoldDB" id="A0ABD2M8N4"/>
<evidence type="ECO:0000313" key="3">
    <source>
        <dbReference type="EMBL" id="KAL3123417.1"/>
    </source>
</evidence>
<evidence type="ECO:0000313" key="4">
    <source>
        <dbReference type="Proteomes" id="UP001620626"/>
    </source>
</evidence>
<gene>
    <name evidence="3" type="ORF">niasHT_004589</name>
</gene>
<feature type="chain" id="PRO_5044833660" evidence="2">
    <location>
        <begin position="22"/>
        <end position="142"/>
    </location>
</feature>
<feature type="region of interest" description="Disordered" evidence="1">
    <location>
        <begin position="29"/>
        <end position="82"/>
    </location>
</feature>
<keyword evidence="2" id="KW-0732">Signal</keyword>
<protein>
    <submittedName>
        <fullName evidence="3">Uncharacterized protein</fullName>
    </submittedName>
</protein>
<sequence>MSNCYFVVIFALFVFVAVLDAKKPIVQQNNQQQQRTVAEPKKQPQKVAEAEELPQQTKQPQQQQQEESPTPQCVQQQKVRKPKSLKALTEYELCKQECRRKRDQESANEYIDYLREELRLAEERVEAEALQQQQQLQYANGL</sequence>
<evidence type="ECO:0000256" key="2">
    <source>
        <dbReference type="SAM" id="SignalP"/>
    </source>
</evidence>